<sequence>MADARLSETYECAEDSCKLSVGLMIPSSSFADVAASTVMDLAEKVHIAGSAKWKAEAKENVLRKGGNDLDEEIVTAPKAVLHAAWRVALARCPHRRDAFIASIGKSELTQNSGDLEMVHNMMAFVANAKFMGSSGKTDVVVAGGQNASIFARAINAQHWPMMVPDECLLRSKVIFGAAVKKVIYIPNGELFFRFTRIIGNVIFL</sequence>
<name>A0A914Y438_9BILA</name>
<evidence type="ECO:0000313" key="1">
    <source>
        <dbReference type="Proteomes" id="UP000887577"/>
    </source>
</evidence>
<reference evidence="2" key="1">
    <citation type="submission" date="2022-11" db="UniProtKB">
        <authorList>
            <consortium name="WormBaseParasite"/>
        </authorList>
    </citation>
    <scope>IDENTIFICATION</scope>
</reference>
<dbReference type="WBParaSite" id="PSU_v2.g13542.t1">
    <property type="protein sequence ID" value="PSU_v2.g13542.t1"/>
    <property type="gene ID" value="PSU_v2.g13542"/>
</dbReference>
<dbReference type="AlphaFoldDB" id="A0A914Y438"/>
<keyword evidence="1" id="KW-1185">Reference proteome</keyword>
<proteinExistence type="predicted"/>
<accession>A0A914Y438</accession>
<organism evidence="1 2">
    <name type="scientific">Panagrolaimus superbus</name>
    <dbReference type="NCBI Taxonomy" id="310955"/>
    <lineage>
        <taxon>Eukaryota</taxon>
        <taxon>Metazoa</taxon>
        <taxon>Ecdysozoa</taxon>
        <taxon>Nematoda</taxon>
        <taxon>Chromadorea</taxon>
        <taxon>Rhabditida</taxon>
        <taxon>Tylenchina</taxon>
        <taxon>Panagrolaimomorpha</taxon>
        <taxon>Panagrolaimoidea</taxon>
        <taxon>Panagrolaimidae</taxon>
        <taxon>Panagrolaimus</taxon>
    </lineage>
</organism>
<dbReference type="Proteomes" id="UP000887577">
    <property type="component" value="Unplaced"/>
</dbReference>
<evidence type="ECO:0000313" key="2">
    <source>
        <dbReference type="WBParaSite" id="PSU_v2.g13542.t1"/>
    </source>
</evidence>
<protein>
    <submittedName>
        <fullName evidence="2">Uncharacterized protein</fullName>
    </submittedName>
</protein>